<gene>
    <name evidence="2" type="ORF">T190115A13A_30234</name>
</gene>
<dbReference type="EMBL" id="CAXJRC010000033">
    <property type="protein sequence ID" value="CAL2107388.1"/>
    <property type="molecule type" value="Genomic_DNA"/>
</dbReference>
<protein>
    <submittedName>
        <fullName evidence="2">Uncharacterized protein</fullName>
    </submittedName>
</protein>
<dbReference type="RefSeq" id="WP_348739008.1">
    <property type="nucleotide sequence ID" value="NZ_CAXJRC010000033.1"/>
</dbReference>
<accession>A0ABP1FAJ7</accession>
<sequence length="415" mass="47880">MKLYKDYKEVQVCLNLIEEKLQWGKAKNWHNNVFIELSEKIQEETKVLLSPTTLKRVWGRVNYESAPSISTLNTLAQFAGFLNWRDFKSKRKKPKVTIYKQTVLANIRVIMLSAFIIAALFFSIFSMSTKNQIKRADYTKVLFKSRPIANGLPNSVVFDFDLKTIEADDFLIQQYWDPTKTIKIHKKQKQATGQYYYPGYFRAKLLVNKKIIKEHDLFIKSNGWIGTIDYKPIPKYIEEKKVLKNKSLLFAEETINEIKQSSEPVNSTYHYVDDLGSISGDNFELHTSIKHLFIDKWGVCQKTTITIIGTKSAILIPLTISGCVSEIGVMFSEKYFDGKKHDLSPFGTDLSSFKNIKISVKNKQVRVFFNKQEIYNETYTKTLGKVVGVRFKFKGVGEVKGFSLKNLLGKEFLNL</sequence>
<evidence type="ECO:0000256" key="1">
    <source>
        <dbReference type="SAM" id="Phobius"/>
    </source>
</evidence>
<dbReference type="Proteomes" id="UP001497602">
    <property type="component" value="Unassembled WGS sequence"/>
</dbReference>
<name>A0ABP1FAJ7_9FLAO</name>
<organism evidence="2 3">
    <name type="scientific">Tenacibaculum vairaonense</name>
    <dbReference type="NCBI Taxonomy" id="3137860"/>
    <lineage>
        <taxon>Bacteria</taxon>
        <taxon>Pseudomonadati</taxon>
        <taxon>Bacteroidota</taxon>
        <taxon>Flavobacteriia</taxon>
        <taxon>Flavobacteriales</taxon>
        <taxon>Flavobacteriaceae</taxon>
        <taxon>Tenacibaculum</taxon>
    </lineage>
</organism>
<reference evidence="2 3" key="1">
    <citation type="submission" date="2024-05" db="EMBL/GenBank/DDBJ databases">
        <authorList>
            <person name="Duchaud E."/>
        </authorList>
    </citation>
    <scope>NUCLEOTIDE SEQUENCE [LARGE SCALE GENOMIC DNA]</scope>
    <source>
        <strain evidence="2">Ena-SAMPLE-TAB-13-05-2024-13:56:06:370-140305</strain>
    </source>
</reference>
<keyword evidence="1" id="KW-0812">Transmembrane</keyword>
<keyword evidence="1" id="KW-0472">Membrane</keyword>
<feature type="transmembrane region" description="Helical" evidence="1">
    <location>
        <begin position="105"/>
        <end position="125"/>
    </location>
</feature>
<evidence type="ECO:0000313" key="3">
    <source>
        <dbReference type="Proteomes" id="UP001497602"/>
    </source>
</evidence>
<proteinExistence type="predicted"/>
<evidence type="ECO:0000313" key="2">
    <source>
        <dbReference type="EMBL" id="CAL2107388.1"/>
    </source>
</evidence>
<keyword evidence="1" id="KW-1133">Transmembrane helix</keyword>
<keyword evidence="3" id="KW-1185">Reference proteome</keyword>
<comment type="caution">
    <text evidence="2">The sequence shown here is derived from an EMBL/GenBank/DDBJ whole genome shotgun (WGS) entry which is preliminary data.</text>
</comment>